<dbReference type="AlphaFoldDB" id="A0A640W9V3"/>
<reference evidence="2 3" key="1">
    <citation type="submission" date="2019-08" db="EMBL/GenBank/DDBJ databases">
        <title>Bioinformatics analysis of the strain L3 and L5.</title>
        <authorList>
            <person name="Li X."/>
        </authorList>
    </citation>
    <scope>NUCLEOTIDE SEQUENCE [LARGE SCALE GENOMIC DNA]</scope>
    <source>
        <strain evidence="2 3">L3</strain>
    </source>
</reference>
<dbReference type="EMBL" id="VTPX01000008">
    <property type="protein sequence ID" value="KAA0017142.1"/>
    <property type="molecule type" value="Genomic_DNA"/>
</dbReference>
<dbReference type="GO" id="GO:0016853">
    <property type="term" value="F:isomerase activity"/>
    <property type="evidence" value="ECO:0007669"/>
    <property type="project" value="UniProtKB-KW"/>
</dbReference>
<accession>A0A640W9V3</accession>
<keyword evidence="2" id="KW-0413">Isomerase</keyword>
<keyword evidence="3" id="KW-1185">Reference proteome</keyword>
<protein>
    <submittedName>
        <fullName evidence="2">Topoisomerase</fullName>
    </submittedName>
</protein>
<dbReference type="Proteomes" id="UP000466024">
    <property type="component" value="Unassembled WGS sequence"/>
</dbReference>
<evidence type="ECO:0000259" key="1">
    <source>
        <dbReference type="Pfam" id="PF13362"/>
    </source>
</evidence>
<comment type="caution">
    <text evidence="2">The sequence shown here is derived from an EMBL/GenBank/DDBJ whole genome shotgun (WGS) entry which is preliminary data.</text>
</comment>
<sequence>MPRCRPASVYHWPRPAGISAPRCMRYSVRWRTPTRAWEGRSVKSETRTPDHKGRAPEPRCVLPTHHHHSIESALIDALLGQGVAGLSIIADGSVHRFDAPDKRRGNLSGWYVCPTHEIAVYGFWHTGEQHTVTLAGEHDPIAAEQARQVAQRARQARESQRQREQAHAAKRVRRLWASASAADRRHAYLVAKQVAPYGIRQHGDRLLVPLFAEGQLVNLQRIGPDGTKRFMPRARLKGCATIIGRLADAPRLYLCEGWATAATLHESTGCPVVAAMTANNLAPVGQALRQRLPASVAITVAADNDQHTEGNPGITAAREIAAAVRADLTWPRFPCPDCTCTDFNDLARCQSPQEGAA</sequence>
<evidence type="ECO:0000313" key="2">
    <source>
        <dbReference type="EMBL" id="KAA0017142.1"/>
    </source>
</evidence>
<feature type="domain" description="Toprim" evidence="1">
    <location>
        <begin position="252"/>
        <end position="349"/>
    </location>
</feature>
<organism evidence="2 3">
    <name type="scientific">Salinicola corii</name>
    <dbReference type="NCBI Taxonomy" id="2606937"/>
    <lineage>
        <taxon>Bacteria</taxon>
        <taxon>Pseudomonadati</taxon>
        <taxon>Pseudomonadota</taxon>
        <taxon>Gammaproteobacteria</taxon>
        <taxon>Oceanospirillales</taxon>
        <taxon>Halomonadaceae</taxon>
        <taxon>Salinicola</taxon>
    </lineage>
</organism>
<dbReference type="Pfam" id="PF13362">
    <property type="entry name" value="Toprim_3"/>
    <property type="match status" value="1"/>
</dbReference>
<proteinExistence type="predicted"/>
<dbReference type="InterPro" id="IPR034154">
    <property type="entry name" value="TOPRIM_DnaG/twinkle"/>
</dbReference>
<dbReference type="CDD" id="cd01029">
    <property type="entry name" value="TOPRIM_primases"/>
    <property type="match status" value="1"/>
</dbReference>
<name>A0A640W9V3_9GAMM</name>
<evidence type="ECO:0000313" key="3">
    <source>
        <dbReference type="Proteomes" id="UP000466024"/>
    </source>
</evidence>
<gene>
    <name evidence="2" type="ORF">F0A16_14145</name>
</gene>
<dbReference type="InterPro" id="IPR006171">
    <property type="entry name" value="TOPRIM_dom"/>
</dbReference>